<comment type="caution">
    <text evidence="1">The sequence shown here is derived from an EMBL/GenBank/DDBJ whole genome shotgun (WGS) entry which is preliminary data.</text>
</comment>
<keyword evidence="2" id="KW-1185">Reference proteome</keyword>
<name>A0ABR1E457_NECAM</name>
<protein>
    <submittedName>
        <fullName evidence="1">Uncharacterized protein</fullName>
    </submittedName>
</protein>
<evidence type="ECO:0000313" key="1">
    <source>
        <dbReference type="EMBL" id="KAK6757475.1"/>
    </source>
</evidence>
<reference evidence="1 2" key="1">
    <citation type="submission" date="2023-08" db="EMBL/GenBank/DDBJ databases">
        <title>A Necator americanus chromosomal reference genome.</title>
        <authorList>
            <person name="Ilik V."/>
            <person name="Petrzelkova K.J."/>
            <person name="Pardy F."/>
            <person name="Fuh T."/>
            <person name="Niatou-Singa F.S."/>
            <person name="Gouil Q."/>
            <person name="Baker L."/>
            <person name="Ritchie M.E."/>
            <person name="Jex A.R."/>
            <person name="Gazzola D."/>
            <person name="Li H."/>
            <person name="Toshio Fujiwara R."/>
            <person name="Zhan B."/>
            <person name="Aroian R.V."/>
            <person name="Pafco B."/>
            <person name="Schwarz E.M."/>
        </authorList>
    </citation>
    <scope>NUCLEOTIDE SEQUENCE [LARGE SCALE GENOMIC DNA]</scope>
    <source>
        <strain evidence="1 2">Aroian</strain>
        <tissue evidence="1">Whole animal</tissue>
    </source>
</reference>
<dbReference type="EMBL" id="JAVFWL010000005">
    <property type="protein sequence ID" value="KAK6757475.1"/>
    <property type="molecule type" value="Genomic_DNA"/>
</dbReference>
<proteinExistence type="predicted"/>
<sequence>MTGASETHPFLRNMVLTGFSPDRCAEYQNIMCQSETRAPFPDPPASSDTDKAAFGADKLTIVACALGMDDKFVHGSALVFESSRGDVFGFISNGSILLKVVLVSLLTGLN</sequence>
<gene>
    <name evidence="1" type="primary">Necator_chrV.g20143</name>
    <name evidence="1" type="ORF">RB195_015351</name>
</gene>
<dbReference type="Proteomes" id="UP001303046">
    <property type="component" value="Unassembled WGS sequence"/>
</dbReference>
<organism evidence="1 2">
    <name type="scientific">Necator americanus</name>
    <name type="common">Human hookworm</name>
    <dbReference type="NCBI Taxonomy" id="51031"/>
    <lineage>
        <taxon>Eukaryota</taxon>
        <taxon>Metazoa</taxon>
        <taxon>Ecdysozoa</taxon>
        <taxon>Nematoda</taxon>
        <taxon>Chromadorea</taxon>
        <taxon>Rhabditida</taxon>
        <taxon>Rhabditina</taxon>
        <taxon>Rhabditomorpha</taxon>
        <taxon>Strongyloidea</taxon>
        <taxon>Ancylostomatidae</taxon>
        <taxon>Bunostominae</taxon>
        <taxon>Necator</taxon>
    </lineage>
</organism>
<accession>A0ABR1E457</accession>
<evidence type="ECO:0000313" key="2">
    <source>
        <dbReference type="Proteomes" id="UP001303046"/>
    </source>
</evidence>